<dbReference type="PATRIC" id="fig|230089.6.peg.2746"/>
<dbReference type="KEGG" id="ptt:VY86_12320"/>
<dbReference type="Proteomes" id="UP000034866">
    <property type="component" value="Chromosome"/>
</dbReference>
<sequence length="629" mass="71122">MTKHPNNVARIQITPSELVKKLFATEYAQNGNGYVSACALGQVWSDLSLLTEVSQQPLSIRHQAKFSATHAQQAALSIACGHKITAEMKYSQQISLVLQGQFSPWMDLLTRILALPLPECYGYDLGDTEVCVDDAIRFARQFASGRPIVVIGLRSGGSFLTPRWVAGLTQINGVPPAWITLRPLRNIDAYCQYHPSELDSLFRLIDTQSERSDVVIVDDQPDTGSTVKILAQSLAFKVKNIWFASIGQVRKITKSASWSTVFSRSPLMVRERRPLWQLLLKNDHCHFLSALVSTIPASDLLNSTVINDADTQIFIHCPTMEKRYGLGEAWLPWNSPAMEKYARRLINPKKTPLLVMDRHEKPLLHLRFIGESTYGLTEFNRMKQTNTAHPEAWFLDGYHISQHLPGLRPLRDLIAETPHENQQVWLTQCNTVIQSTSQSSLMAISGQLPQIPIGAAIRHAWGRLQYKMGEHKLPDLPIWLNSLNIPPFAGSTRPIRSSLSHAFGDWHWQIGNDGHLYRFQQEANWGGISWSELEIAVFLLVYHLPPATLQLMYNANKAENDNSPVIYTSLPVALLLLLDGFRRDVRQFSPIGKMRLCEDLTLLFQTLTQYHDLIIESMQSTEILRSAYE</sequence>
<organism evidence="1 2">
    <name type="scientific">Photorhabdus thracensis</name>
    <dbReference type="NCBI Taxonomy" id="230089"/>
    <lineage>
        <taxon>Bacteria</taxon>
        <taxon>Pseudomonadati</taxon>
        <taxon>Pseudomonadota</taxon>
        <taxon>Gammaproteobacteria</taxon>
        <taxon>Enterobacterales</taxon>
        <taxon>Morganellaceae</taxon>
        <taxon>Photorhabdus</taxon>
    </lineage>
</organism>
<evidence type="ECO:0008006" key="3">
    <source>
        <dbReference type="Google" id="ProtNLM"/>
    </source>
</evidence>
<gene>
    <name evidence="1" type="ORF">VY86_12320</name>
</gene>
<reference evidence="1 2" key="1">
    <citation type="journal article" date="2015" name="J. Biotechnol.">
        <title>Complete genome sequence of Photorhabdus temperata subsp. thracensis 39-8(T), an entomopathogenic bacterium for the improved commercial bioinsecticide.</title>
        <authorList>
            <person name="Kwak Y."/>
            <person name="Shin J.H."/>
        </authorList>
    </citation>
    <scope>NUCLEOTIDE SEQUENCE [LARGE SCALE GENOMIC DNA]</scope>
    <source>
        <strain evidence="1 2">DSM 15199</strain>
    </source>
</reference>
<dbReference type="EMBL" id="CP011104">
    <property type="protein sequence ID" value="AKH63993.1"/>
    <property type="molecule type" value="Genomic_DNA"/>
</dbReference>
<dbReference type="RefSeq" id="WP_046975153.1">
    <property type="nucleotide sequence ID" value="NZ_CP011104.1"/>
</dbReference>
<dbReference type="AlphaFoldDB" id="A0A0F7LPQ3"/>
<dbReference type="STRING" id="230089.VY86_12320"/>
<keyword evidence="2" id="KW-1185">Reference proteome</keyword>
<evidence type="ECO:0000313" key="1">
    <source>
        <dbReference type="EMBL" id="AKH63993.1"/>
    </source>
</evidence>
<dbReference type="Gene3D" id="3.40.50.2020">
    <property type="match status" value="1"/>
</dbReference>
<dbReference type="OrthoDB" id="4071751at2"/>
<name>A0A0F7LPQ3_9GAMM</name>
<dbReference type="InterPro" id="IPR029057">
    <property type="entry name" value="PRTase-like"/>
</dbReference>
<protein>
    <recommendedName>
        <fullName evidence="3">Neamine phosphoribosyltransferase</fullName>
    </recommendedName>
</protein>
<accession>A0A0F7LPQ3</accession>
<proteinExistence type="predicted"/>
<reference evidence="2" key="2">
    <citation type="submission" date="2015-03" db="EMBL/GenBank/DDBJ databases">
        <title>Genome sequence of Azospirillum thiophilum strain DSM 21654T.</title>
        <authorList>
            <person name="Kwak Y."/>
            <person name="Shin J.-H."/>
        </authorList>
    </citation>
    <scope>NUCLEOTIDE SEQUENCE [LARGE SCALE GENOMIC DNA]</scope>
    <source>
        <strain evidence="2">DSM 15199</strain>
    </source>
</reference>
<evidence type="ECO:0000313" key="2">
    <source>
        <dbReference type="Proteomes" id="UP000034866"/>
    </source>
</evidence>
<dbReference type="SUPFAM" id="SSF53271">
    <property type="entry name" value="PRTase-like"/>
    <property type="match status" value="1"/>
</dbReference>